<dbReference type="EMBL" id="AMCI01000157">
    <property type="protein sequence ID" value="EJX10567.1"/>
    <property type="molecule type" value="Genomic_DNA"/>
</dbReference>
<name>J9GQH5_9ZZZZ</name>
<comment type="caution">
    <text evidence="2">The sequence shown here is derived from an EMBL/GenBank/DDBJ whole genome shotgun (WGS) entry which is preliminary data.</text>
</comment>
<evidence type="ECO:0000256" key="1">
    <source>
        <dbReference type="SAM" id="Phobius"/>
    </source>
</evidence>
<keyword evidence="1" id="KW-1133">Transmembrane helix</keyword>
<proteinExistence type="predicted"/>
<protein>
    <submittedName>
        <fullName evidence="2">Uncharacterized protein</fullName>
    </submittedName>
</protein>
<evidence type="ECO:0000313" key="2">
    <source>
        <dbReference type="EMBL" id="EJX10567.1"/>
    </source>
</evidence>
<dbReference type="AlphaFoldDB" id="J9GQH5"/>
<gene>
    <name evidence="2" type="ORF">EVA_00971</name>
</gene>
<feature type="transmembrane region" description="Helical" evidence="1">
    <location>
        <begin position="12"/>
        <end position="31"/>
    </location>
</feature>
<organism evidence="2">
    <name type="scientific">gut metagenome</name>
    <dbReference type="NCBI Taxonomy" id="749906"/>
    <lineage>
        <taxon>unclassified sequences</taxon>
        <taxon>metagenomes</taxon>
        <taxon>organismal metagenomes</taxon>
    </lineage>
</organism>
<keyword evidence="1" id="KW-0812">Transmembrane</keyword>
<accession>J9GQH5</accession>
<sequence length="38" mass="4685">MGLFFTEKILDGSANLFIFVFFEQSFFFFFINQLFERF</sequence>
<reference evidence="2" key="1">
    <citation type="journal article" date="2012" name="PLoS ONE">
        <title>Gene sets for utilization of primary and secondary nutrition supplies in the distal gut of endangered iberian lynx.</title>
        <authorList>
            <person name="Alcaide M."/>
            <person name="Messina E."/>
            <person name="Richter M."/>
            <person name="Bargiela R."/>
            <person name="Peplies J."/>
            <person name="Huws S.A."/>
            <person name="Newbold C.J."/>
            <person name="Golyshin P.N."/>
            <person name="Simon M.A."/>
            <person name="Lopez G."/>
            <person name="Yakimov M.M."/>
            <person name="Ferrer M."/>
        </authorList>
    </citation>
    <scope>NUCLEOTIDE SEQUENCE</scope>
</reference>
<keyword evidence="1" id="KW-0472">Membrane</keyword>